<sequence length="306" mass="33255">MTIHSLEPKQGTVHGHFSVDLPPVLTIMSGDTVRFKTLDAGYGLEPFSEDGTRRRFEPNEPGHALCGPVKIEGAEPGQTLEVRINAIRPGQWGYTRAGGFDHPVNRRLGLVDVKTCLLNWTIDPERMTAVSQLGHKVTLRPFMGLMGMPPAEPGRHPTHPPRFCGGNMDCKELIAGTSLYLPVAVPGGLFSVGDGHGVQGNGEVAVPALECPMDEVDLTFIVHDEMRLSMPRAKTPTHWIAFGFHEDLNEATMMALDGMLDMMGEQFGYKRAEALALASLVVDLQVTQIVNGVKGVHAMLPHGALR</sequence>
<proteinExistence type="predicted"/>
<dbReference type="Gene3D" id="3.10.28.20">
    <property type="entry name" value="Acetamidase/Formamidase-like domains"/>
    <property type="match status" value="1"/>
</dbReference>
<organism evidence="1 2">
    <name type="scientific">Ferroacidibacillus organovorans</name>
    <dbReference type="NCBI Taxonomy" id="1765683"/>
    <lineage>
        <taxon>Bacteria</taxon>
        <taxon>Bacillati</taxon>
        <taxon>Bacillota</taxon>
        <taxon>Bacilli</taxon>
        <taxon>Bacillales</taxon>
        <taxon>Alicyclobacillaceae</taxon>
        <taxon>Ferroacidibacillus</taxon>
    </lineage>
</organism>
<keyword evidence="2" id="KW-1185">Reference proteome</keyword>
<protein>
    <submittedName>
        <fullName evidence="1">Acetamidase</fullName>
    </submittedName>
</protein>
<comment type="caution">
    <text evidence="1">The sequence shown here is derived from an EMBL/GenBank/DDBJ whole genome shotgun (WGS) entry which is preliminary data.</text>
</comment>
<gene>
    <name evidence="1" type="ORF">ATW55_04475</name>
</gene>
<dbReference type="GO" id="GO:0016811">
    <property type="term" value="F:hydrolase activity, acting on carbon-nitrogen (but not peptide) bonds, in linear amides"/>
    <property type="evidence" value="ECO:0007669"/>
    <property type="project" value="InterPro"/>
</dbReference>
<evidence type="ECO:0000313" key="1">
    <source>
        <dbReference type="EMBL" id="KUO97306.1"/>
    </source>
</evidence>
<dbReference type="AlphaFoldDB" id="A0A117SYR3"/>
<dbReference type="Pfam" id="PF03069">
    <property type="entry name" value="FmdA_AmdA"/>
    <property type="match status" value="2"/>
</dbReference>
<reference evidence="1 2" key="1">
    <citation type="submission" date="2015-12" db="EMBL/GenBank/DDBJ databases">
        <title>Draft genome sequence of Acidibacillus ferrooxidans ITV001, isolated from a chalcopyrite acid mine drainage site in Brazil.</title>
        <authorList>
            <person name="Dall'Agnol H."/>
            <person name="Nancucheo I."/>
            <person name="Johnson B."/>
            <person name="Oliveira R."/>
            <person name="Leite L."/>
            <person name="Pylro V."/>
            <person name="Nunes G.L."/>
            <person name="Tzotzos G."/>
            <person name="Fernandes G.R."/>
            <person name="Dutra J."/>
            <person name="Orellana S.C."/>
            <person name="Oliveira G."/>
        </authorList>
    </citation>
    <scope>NUCLEOTIDE SEQUENCE [LARGE SCALE GENOMIC DNA]</scope>
    <source>
        <strain evidence="2">ITV01</strain>
    </source>
</reference>
<dbReference type="Proteomes" id="UP000053557">
    <property type="component" value="Unassembled WGS sequence"/>
</dbReference>
<evidence type="ECO:0000313" key="2">
    <source>
        <dbReference type="Proteomes" id="UP000053557"/>
    </source>
</evidence>
<dbReference type="InterPro" id="IPR004304">
    <property type="entry name" value="FmdA_AmdA"/>
</dbReference>
<dbReference type="PANTHER" id="PTHR31891">
    <property type="entry name" value="FORMAMIDASE C869.04-RELATED"/>
    <property type="match status" value="1"/>
</dbReference>
<name>A0A117SYR3_9BACL</name>
<dbReference type="RefSeq" id="WP_067711077.1">
    <property type="nucleotide sequence ID" value="NZ_LPVJ01000002.1"/>
</dbReference>
<dbReference type="Gene3D" id="2.60.120.580">
    <property type="entry name" value="Acetamidase/Formamidase-like domains"/>
    <property type="match status" value="2"/>
</dbReference>
<accession>A0A117SYR3</accession>
<dbReference type="OrthoDB" id="9811740at2"/>
<dbReference type="EMBL" id="LPVJ01000002">
    <property type="protein sequence ID" value="KUO97306.1"/>
    <property type="molecule type" value="Genomic_DNA"/>
</dbReference>
<dbReference type="PANTHER" id="PTHR31891:SF1">
    <property type="entry name" value="FORMAMIDASE C869.04-RELATED"/>
    <property type="match status" value="1"/>
</dbReference>
<dbReference type="SUPFAM" id="SSF141130">
    <property type="entry name" value="Acetamidase/Formamidase-like"/>
    <property type="match status" value="1"/>
</dbReference>